<evidence type="ECO:0000256" key="3">
    <source>
        <dbReference type="ARBA" id="ARBA00022553"/>
    </source>
</evidence>
<protein>
    <recommendedName>
        <fullName evidence="2">histidine kinase</fullName>
        <ecNumber evidence="2">2.7.13.3</ecNumber>
    </recommendedName>
</protein>
<organism evidence="10 11">
    <name type="scientific">Nonomuraea polychroma</name>
    <dbReference type="NCBI Taxonomy" id="46176"/>
    <lineage>
        <taxon>Bacteria</taxon>
        <taxon>Bacillati</taxon>
        <taxon>Actinomycetota</taxon>
        <taxon>Actinomycetes</taxon>
        <taxon>Streptosporangiales</taxon>
        <taxon>Streptosporangiaceae</taxon>
        <taxon>Nonomuraea</taxon>
    </lineage>
</organism>
<dbReference type="EMBL" id="SAUN01000001">
    <property type="protein sequence ID" value="RVX43718.1"/>
    <property type="molecule type" value="Genomic_DNA"/>
</dbReference>
<comment type="caution">
    <text evidence="10">The sequence shown here is derived from an EMBL/GenBank/DDBJ whole genome shotgun (WGS) entry which is preliminary data.</text>
</comment>
<proteinExistence type="predicted"/>
<dbReference type="PANTHER" id="PTHR44936:SF9">
    <property type="entry name" value="SENSOR PROTEIN CREC"/>
    <property type="match status" value="1"/>
</dbReference>
<sequence length="840" mass="90255">MRSRLIALILIPTALGVLVGAQQVIASWNAAGQYHRILEKAELSASITEVAHQLALERDLAMHYIAAGRTPEREEPLRAQFAVVDKAAAGMRAKAAAVTTDHGESAWTLSRQILTRLPEIGAARTTVLRTEVLALPTLTRYASIIGAFQQFHDEIGQGGEDEALAAGVRALSALAKAHEAASQQRGLLAAVASAGRFQSGELDRFMAARAQQDSELEVFRSVATLRDRQAYDDTVTGTLVDRAEVIRLRALAQAGQSGPIDIAPESNEDAGFWFAAVSGTVDGMWTVQKRLGASIIVQSRTLEDAARHDAVVAATYILLLLLFVLLVTTFVAQSLVGPLRRLRREALDIAGIRLPSTVRRLRETGDESTFTVAPIDVDSCDEVGEVARAFDEVHREAIRLAGEESRLRANINAMFVNLSRRSQTLVQRQIKLIDGLEQGEEDERRLADLFALDHLATRMRRNNESLLILAGQEPPRRWNHPVGLTDVVRAALSEVEGYQRVAVEITANGALAGPVVNDTVHLLAELIENALSFSPRESRVLVSTGTIEGDIMVSVTDTGIGMTDDELLRANERLARVPEVDVSVSRRMGLYVVARLAYRHGIRVHLRPHETGGLIAMVLLPDALLHAPVPAYATVPPGQAFPAPPPSGRWDAACRPSRFAPAATDWPSFATDPALPTPRPGRTPTGPTPVTRPDAAAGSRLPRTDADAAAMTGPIPAVRPDRGADDDYLPIFAQVQSAWFERGDAGGATWGSAKADAGWSAAEAAASPSDAGATTSGLPKRVPKANLVPGTAETTSAPRGVAPIPRLSPERVRSRLSSFQQGCRRARTRISTGDLPPFTC</sequence>
<dbReference type="RefSeq" id="WP_127935603.1">
    <property type="nucleotide sequence ID" value="NZ_SAUN01000001.1"/>
</dbReference>
<dbReference type="InterPro" id="IPR005467">
    <property type="entry name" value="His_kinase_dom"/>
</dbReference>
<dbReference type="GO" id="GO:0004673">
    <property type="term" value="F:protein histidine kinase activity"/>
    <property type="evidence" value="ECO:0007669"/>
    <property type="project" value="UniProtKB-EC"/>
</dbReference>
<feature type="transmembrane region" description="Helical" evidence="8">
    <location>
        <begin position="316"/>
        <end position="336"/>
    </location>
</feature>
<dbReference type="SMART" id="SM00387">
    <property type="entry name" value="HATPase_c"/>
    <property type="match status" value="1"/>
</dbReference>
<evidence type="ECO:0000259" key="9">
    <source>
        <dbReference type="PROSITE" id="PS50109"/>
    </source>
</evidence>
<reference evidence="10 11" key="1">
    <citation type="submission" date="2019-01" db="EMBL/GenBank/DDBJ databases">
        <title>Sequencing the genomes of 1000 actinobacteria strains.</title>
        <authorList>
            <person name="Klenk H.-P."/>
        </authorList>
    </citation>
    <scope>NUCLEOTIDE SEQUENCE [LARGE SCALE GENOMIC DNA]</scope>
    <source>
        <strain evidence="10 11">DSM 43925</strain>
    </source>
</reference>
<keyword evidence="6" id="KW-0902">Two-component regulatory system</keyword>
<gene>
    <name evidence="10" type="ORF">EDD27_6412</name>
</gene>
<evidence type="ECO:0000256" key="8">
    <source>
        <dbReference type="SAM" id="Phobius"/>
    </source>
</evidence>
<feature type="region of interest" description="Disordered" evidence="7">
    <location>
        <begin position="662"/>
        <end position="700"/>
    </location>
</feature>
<keyword evidence="8" id="KW-0812">Transmembrane</keyword>
<evidence type="ECO:0000256" key="7">
    <source>
        <dbReference type="SAM" id="MobiDB-lite"/>
    </source>
</evidence>
<dbReference type="AlphaFoldDB" id="A0A438MDL1"/>
<dbReference type="InterPro" id="IPR050980">
    <property type="entry name" value="2C_sensor_his_kinase"/>
</dbReference>
<dbReference type="Gene3D" id="3.30.565.10">
    <property type="entry name" value="Histidine kinase-like ATPase, C-terminal domain"/>
    <property type="match status" value="1"/>
</dbReference>
<dbReference type="InterPro" id="IPR003594">
    <property type="entry name" value="HATPase_dom"/>
</dbReference>
<evidence type="ECO:0000313" key="11">
    <source>
        <dbReference type="Proteomes" id="UP000284824"/>
    </source>
</evidence>
<dbReference type="InterPro" id="IPR036890">
    <property type="entry name" value="HATPase_C_sf"/>
</dbReference>
<dbReference type="Gene3D" id="6.10.340.10">
    <property type="match status" value="1"/>
</dbReference>
<dbReference type="GO" id="GO:0000160">
    <property type="term" value="P:phosphorelay signal transduction system"/>
    <property type="evidence" value="ECO:0007669"/>
    <property type="project" value="UniProtKB-KW"/>
</dbReference>
<feature type="compositionally biased region" description="Low complexity" evidence="7">
    <location>
        <begin position="765"/>
        <end position="777"/>
    </location>
</feature>
<keyword evidence="4" id="KW-0808">Transferase</keyword>
<keyword evidence="5 10" id="KW-0418">Kinase</keyword>
<evidence type="ECO:0000256" key="1">
    <source>
        <dbReference type="ARBA" id="ARBA00000085"/>
    </source>
</evidence>
<evidence type="ECO:0000313" key="10">
    <source>
        <dbReference type="EMBL" id="RVX43718.1"/>
    </source>
</evidence>
<dbReference type="CDD" id="cd06225">
    <property type="entry name" value="HAMP"/>
    <property type="match status" value="1"/>
</dbReference>
<dbReference type="Proteomes" id="UP000284824">
    <property type="component" value="Unassembled WGS sequence"/>
</dbReference>
<keyword evidence="8" id="KW-1133">Transmembrane helix</keyword>
<feature type="region of interest" description="Disordered" evidence="7">
    <location>
        <begin position="765"/>
        <end position="805"/>
    </location>
</feature>
<dbReference type="PANTHER" id="PTHR44936">
    <property type="entry name" value="SENSOR PROTEIN CREC"/>
    <property type="match status" value="1"/>
</dbReference>
<keyword evidence="3" id="KW-0597">Phosphoprotein</keyword>
<dbReference type="Pfam" id="PF08376">
    <property type="entry name" value="NIT"/>
    <property type="match status" value="1"/>
</dbReference>
<feature type="domain" description="Histidine kinase" evidence="9">
    <location>
        <begin position="521"/>
        <end position="624"/>
    </location>
</feature>
<feature type="compositionally biased region" description="Low complexity" evidence="7">
    <location>
        <begin position="682"/>
        <end position="693"/>
    </location>
</feature>
<evidence type="ECO:0000256" key="4">
    <source>
        <dbReference type="ARBA" id="ARBA00022679"/>
    </source>
</evidence>
<comment type="catalytic activity">
    <reaction evidence="1">
        <text>ATP + protein L-histidine = ADP + protein N-phospho-L-histidine.</text>
        <dbReference type="EC" id="2.7.13.3"/>
    </reaction>
</comment>
<accession>A0A438MDL1</accession>
<dbReference type="Pfam" id="PF02518">
    <property type="entry name" value="HATPase_c"/>
    <property type="match status" value="1"/>
</dbReference>
<dbReference type="PROSITE" id="PS50109">
    <property type="entry name" value="HIS_KIN"/>
    <property type="match status" value="1"/>
</dbReference>
<dbReference type="OrthoDB" id="3845898at2"/>
<keyword evidence="8" id="KW-0472">Membrane</keyword>
<evidence type="ECO:0000256" key="6">
    <source>
        <dbReference type="ARBA" id="ARBA00023012"/>
    </source>
</evidence>
<name>A0A438MDL1_9ACTN</name>
<dbReference type="EC" id="2.7.13.3" evidence="2"/>
<keyword evidence="11" id="KW-1185">Reference proteome</keyword>
<evidence type="ECO:0000256" key="5">
    <source>
        <dbReference type="ARBA" id="ARBA00022777"/>
    </source>
</evidence>
<dbReference type="SUPFAM" id="SSF55874">
    <property type="entry name" value="ATPase domain of HSP90 chaperone/DNA topoisomerase II/histidine kinase"/>
    <property type="match status" value="1"/>
</dbReference>
<evidence type="ECO:0000256" key="2">
    <source>
        <dbReference type="ARBA" id="ARBA00012438"/>
    </source>
</evidence>
<dbReference type="InterPro" id="IPR013587">
    <property type="entry name" value="Nitrate/nitrite_sensing"/>
</dbReference>